<organism evidence="3 4">
    <name type="scientific">Dictyobacter vulcani</name>
    <dbReference type="NCBI Taxonomy" id="2607529"/>
    <lineage>
        <taxon>Bacteria</taxon>
        <taxon>Bacillati</taxon>
        <taxon>Chloroflexota</taxon>
        <taxon>Ktedonobacteria</taxon>
        <taxon>Ktedonobacterales</taxon>
        <taxon>Dictyobacteraceae</taxon>
        <taxon>Dictyobacter</taxon>
    </lineage>
</organism>
<evidence type="ECO:0000313" key="4">
    <source>
        <dbReference type="Proteomes" id="UP000326912"/>
    </source>
</evidence>
<comment type="caution">
    <text evidence="3">The sequence shown here is derived from an EMBL/GenBank/DDBJ whole genome shotgun (WGS) entry which is preliminary data.</text>
</comment>
<feature type="chain" id="PRO_5023932527" description="HNH endonuclease" evidence="2">
    <location>
        <begin position="28"/>
        <end position="209"/>
    </location>
</feature>
<dbReference type="Proteomes" id="UP000326912">
    <property type="component" value="Unassembled WGS sequence"/>
</dbReference>
<evidence type="ECO:0000256" key="1">
    <source>
        <dbReference type="SAM" id="MobiDB-lite"/>
    </source>
</evidence>
<feature type="compositionally biased region" description="Low complexity" evidence="1">
    <location>
        <begin position="36"/>
        <end position="57"/>
    </location>
</feature>
<dbReference type="CDD" id="cd00085">
    <property type="entry name" value="HNHc"/>
    <property type="match status" value="1"/>
</dbReference>
<dbReference type="PROSITE" id="PS51257">
    <property type="entry name" value="PROKAR_LIPOPROTEIN"/>
    <property type="match status" value="1"/>
</dbReference>
<accession>A0A5J4KUF0</accession>
<dbReference type="AlphaFoldDB" id="A0A5J4KUF0"/>
<proteinExistence type="predicted"/>
<dbReference type="RefSeq" id="WP_233097896.1">
    <property type="nucleotide sequence ID" value="NZ_BKZW01000003.1"/>
</dbReference>
<feature type="signal peptide" evidence="2">
    <location>
        <begin position="1"/>
        <end position="27"/>
    </location>
</feature>
<feature type="region of interest" description="Disordered" evidence="1">
    <location>
        <begin position="36"/>
        <end position="74"/>
    </location>
</feature>
<dbReference type="EMBL" id="BKZW01000003">
    <property type="protein sequence ID" value="GER90822.1"/>
    <property type="molecule type" value="Genomic_DNA"/>
</dbReference>
<dbReference type="InterPro" id="IPR003615">
    <property type="entry name" value="HNH_nuc"/>
</dbReference>
<name>A0A5J4KUF0_9CHLR</name>
<keyword evidence="2" id="KW-0732">Signal</keyword>
<keyword evidence="4" id="KW-1185">Reference proteome</keyword>
<evidence type="ECO:0008006" key="5">
    <source>
        <dbReference type="Google" id="ProtNLM"/>
    </source>
</evidence>
<sequence length="209" mass="22144">MKHGIKWLWLVCLLALILSGCSGSSISVGTNPNGNQSYGGSQSGNNSSSGSSNTSTGEANWGKQTKTSGCRASGGIQDKECTPGAIIASATAAKICVQGYSKSVRNVPVSEKNQVYASYGISHHTAGQYEVDHLISLELGGSNDISNLWPELASPKPGFHEKDKVENYLHAQVCNGKISLKTAQTEIANNWLDVYNKMPKSSQYDGASE</sequence>
<gene>
    <name evidence="3" type="ORF">KDW_49840</name>
</gene>
<evidence type="ECO:0000313" key="3">
    <source>
        <dbReference type="EMBL" id="GER90822.1"/>
    </source>
</evidence>
<evidence type="ECO:0000256" key="2">
    <source>
        <dbReference type="SAM" id="SignalP"/>
    </source>
</evidence>
<reference evidence="3 4" key="1">
    <citation type="submission" date="2019-10" db="EMBL/GenBank/DDBJ databases">
        <title>Dictyobacter vulcani sp. nov., within the class Ktedonobacteria, isolated from soil of volcanic Mt. Zao.</title>
        <authorList>
            <person name="Zheng Y."/>
            <person name="Wang C.M."/>
            <person name="Sakai Y."/>
            <person name="Abe K."/>
            <person name="Yokota A."/>
            <person name="Yabe S."/>
        </authorList>
    </citation>
    <scope>NUCLEOTIDE SEQUENCE [LARGE SCALE GENOMIC DNA]</scope>
    <source>
        <strain evidence="3 4">W12</strain>
    </source>
</reference>
<protein>
    <recommendedName>
        <fullName evidence="5">HNH endonuclease</fullName>
    </recommendedName>
</protein>